<dbReference type="Proteomes" id="UP000275078">
    <property type="component" value="Unassembled WGS sequence"/>
</dbReference>
<accession>A0A3N4HV21</accession>
<name>A0A3N4HV21_ASCIM</name>
<dbReference type="AlphaFoldDB" id="A0A3N4HV21"/>
<sequence>MDATAYTYAHNPTTEASFACGEEKKDVRAPHICIRLSERQLSKGNSRLLTGMLLKGENCLCTRDRDTLAHSHTSENLVLRGRFTSILRGARDLLEDQDIYEIRGRQSTGIKSGQTKRTHLRDMTLRTRQSTKRKHNVVVSVVWSRIEIRTQKKHITDASTIHKNIHVHVVQNEDGIANGQVTSVVQFEKGRMPWIFNYRQEREHSRSSESEVSVPLSNKRVQRHKNQRLTKTMHASAHKNAGDNAREDYTRCKLASVDDLAFQTTYG</sequence>
<dbReference type="EMBL" id="ML119732">
    <property type="protein sequence ID" value="RPA77107.1"/>
    <property type="molecule type" value="Genomic_DNA"/>
</dbReference>
<gene>
    <name evidence="1" type="ORF">BJ508DRAFT_310507</name>
</gene>
<proteinExistence type="predicted"/>
<reference evidence="1 2" key="1">
    <citation type="journal article" date="2018" name="Nat. Ecol. Evol.">
        <title>Pezizomycetes genomes reveal the molecular basis of ectomycorrhizal truffle lifestyle.</title>
        <authorList>
            <person name="Murat C."/>
            <person name="Payen T."/>
            <person name="Noel B."/>
            <person name="Kuo A."/>
            <person name="Morin E."/>
            <person name="Chen J."/>
            <person name="Kohler A."/>
            <person name="Krizsan K."/>
            <person name="Balestrini R."/>
            <person name="Da Silva C."/>
            <person name="Montanini B."/>
            <person name="Hainaut M."/>
            <person name="Levati E."/>
            <person name="Barry K.W."/>
            <person name="Belfiori B."/>
            <person name="Cichocki N."/>
            <person name="Clum A."/>
            <person name="Dockter R.B."/>
            <person name="Fauchery L."/>
            <person name="Guy J."/>
            <person name="Iotti M."/>
            <person name="Le Tacon F."/>
            <person name="Lindquist E.A."/>
            <person name="Lipzen A."/>
            <person name="Malagnac F."/>
            <person name="Mello A."/>
            <person name="Molinier V."/>
            <person name="Miyauchi S."/>
            <person name="Poulain J."/>
            <person name="Riccioni C."/>
            <person name="Rubini A."/>
            <person name="Sitrit Y."/>
            <person name="Splivallo R."/>
            <person name="Traeger S."/>
            <person name="Wang M."/>
            <person name="Zifcakova L."/>
            <person name="Wipf D."/>
            <person name="Zambonelli A."/>
            <person name="Paolocci F."/>
            <person name="Nowrousian M."/>
            <person name="Ottonello S."/>
            <person name="Baldrian P."/>
            <person name="Spatafora J.W."/>
            <person name="Henrissat B."/>
            <person name="Nagy L.G."/>
            <person name="Aury J.M."/>
            <person name="Wincker P."/>
            <person name="Grigoriev I.V."/>
            <person name="Bonfante P."/>
            <person name="Martin F.M."/>
        </authorList>
    </citation>
    <scope>NUCLEOTIDE SEQUENCE [LARGE SCALE GENOMIC DNA]</scope>
    <source>
        <strain evidence="1 2">RN42</strain>
    </source>
</reference>
<organism evidence="1 2">
    <name type="scientific">Ascobolus immersus RN42</name>
    <dbReference type="NCBI Taxonomy" id="1160509"/>
    <lineage>
        <taxon>Eukaryota</taxon>
        <taxon>Fungi</taxon>
        <taxon>Dikarya</taxon>
        <taxon>Ascomycota</taxon>
        <taxon>Pezizomycotina</taxon>
        <taxon>Pezizomycetes</taxon>
        <taxon>Pezizales</taxon>
        <taxon>Ascobolaceae</taxon>
        <taxon>Ascobolus</taxon>
    </lineage>
</organism>
<keyword evidence="2" id="KW-1185">Reference proteome</keyword>
<protein>
    <submittedName>
        <fullName evidence="1">Uncharacterized protein</fullName>
    </submittedName>
</protein>
<evidence type="ECO:0000313" key="1">
    <source>
        <dbReference type="EMBL" id="RPA77107.1"/>
    </source>
</evidence>
<evidence type="ECO:0000313" key="2">
    <source>
        <dbReference type="Proteomes" id="UP000275078"/>
    </source>
</evidence>